<accession>A0A9D3MZ39</accession>
<dbReference type="EMBL" id="JAFIRN010000001">
    <property type="protein sequence ID" value="KAG5857462.1"/>
    <property type="molecule type" value="Genomic_DNA"/>
</dbReference>
<evidence type="ECO:0000256" key="1">
    <source>
        <dbReference type="SAM" id="MobiDB-lite"/>
    </source>
</evidence>
<reference evidence="2" key="1">
    <citation type="submission" date="2021-01" db="EMBL/GenBank/DDBJ databases">
        <title>A chromosome-scale assembly of European eel, Anguilla anguilla.</title>
        <authorList>
            <person name="Henkel C."/>
            <person name="Jong-Raadsen S.A."/>
            <person name="Dufour S."/>
            <person name="Weltzien F.-A."/>
            <person name="Palstra A.P."/>
            <person name="Pelster B."/>
            <person name="Spaink H.P."/>
            <person name="Van Den Thillart G.E."/>
            <person name="Jansen H."/>
            <person name="Zahm M."/>
            <person name="Klopp C."/>
            <person name="Cedric C."/>
            <person name="Louis A."/>
            <person name="Berthelot C."/>
            <person name="Parey E."/>
            <person name="Roest Crollius H."/>
            <person name="Montfort J."/>
            <person name="Robinson-Rechavi M."/>
            <person name="Bucao C."/>
            <person name="Bouchez O."/>
            <person name="Gislard M."/>
            <person name="Lluch J."/>
            <person name="Milhes M."/>
            <person name="Lampietro C."/>
            <person name="Lopez Roques C."/>
            <person name="Donnadieu C."/>
            <person name="Braasch I."/>
            <person name="Desvignes T."/>
            <person name="Postlethwait J."/>
            <person name="Bobe J."/>
            <person name="Guiguen Y."/>
            <person name="Dirks R."/>
        </authorList>
    </citation>
    <scope>NUCLEOTIDE SEQUENCE</scope>
    <source>
        <strain evidence="2">Tag_6206</strain>
        <tissue evidence="2">Liver</tissue>
    </source>
</reference>
<proteinExistence type="predicted"/>
<sequence length="110" mass="11902">MNVRVGLPCPGRGEGFYESGLSFRGAGGAGPGARACRFAPENLIPAAASSPPPARAIYGQRMLLCLVIVVHKWQNWTRFQRRAEGKPRRADGAAATKNVFHTLGKRRRTG</sequence>
<comment type="caution">
    <text evidence="2">The sequence shown here is derived from an EMBL/GenBank/DDBJ whole genome shotgun (WGS) entry which is preliminary data.</text>
</comment>
<name>A0A9D3MZ39_ANGAN</name>
<evidence type="ECO:0000313" key="2">
    <source>
        <dbReference type="EMBL" id="KAG5857462.1"/>
    </source>
</evidence>
<keyword evidence="3" id="KW-1185">Reference proteome</keyword>
<evidence type="ECO:0000313" key="3">
    <source>
        <dbReference type="Proteomes" id="UP001044222"/>
    </source>
</evidence>
<organism evidence="2 3">
    <name type="scientific">Anguilla anguilla</name>
    <name type="common">European freshwater eel</name>
    <name type="synonym">Muraena anguilla</name>
    <dbReference type="NCBI Taxonomy" id="7936"/>
    <lineage>
        <taxon>Eukaryota</taxon>
        <taxon>Metazoa</taxon>
        <taxon>Chordata</taxon>
        <taxon>Craniata</taxon>
        <taxon>Vertebrata</taxon>
        <taxon>Euteleostomi</taxon>
        <taxon>Actinopterygii</taxon>
        <taxon>Neopterygii</taxon>
        <taxon>Teleostei</taxon>
        <taxon>Anguilliformes</taxon>
        <taxon>Anguillidae</taxon>
        <taxon>Anguilla</taxon>
    </lineage>
</organism>
<dbReference type="AlphaFoldDB" id="A0A9D3MZ39"/>
<gene>
    <name evidence="2" type="ORF">ANANG_G00019720</name>
</gene>
<feature type="region of interest" description="Disordered" evidence="1">
    <location>
        <begin position="83"/>
        <end position="110"/>
    </location>
</feature>
<dbReference type="Proteomes" id="UP001044222">
    <property type="component" value="Unassembled WGS sequence"/>
</dbReference>
<protein>
    <submittedName>
        <fullName evidence="2">Uncharacterized protein</fullName>
    </submittedName>
</protein>